<dbReference type="AlphaFoldDB" id="A0A495D0B6"/>
<dbReference type="EMBL" id="RBIM01000008">
    <property type="protein sequence ID" value="RKQ94229.1"/>
    <property type="molecule type" value="Genomic_DNA"/>
</dbReference>
<evidence type="ECO:0000256" key="2">
    <source>
        <dbReference type="ARBA" id="ARBA00022729"/>
    </source>
</evidence>
<evidence type="ECO:0000256" key="8">
    <source>
        <dbReference type="SAM" id="SignalP"/>
    </source>
</evidence>
<proteinExistence type="predicted"/>
<gene>
    <name evidence="9" type="ORF">C7435_3203</name>
</gene>
<sequence length="45" mass="4870">MKRLATFTLVMLSALAVAACGLRGNLERPDPLWGDRPPAEEDTGE</sequence>
<organism evidence="9 10">
    <name type="scientific">Maricaulis maris</name>
    <dbReference type="NCBI Taxonomy" id="74318"/>
    <lineage>
        <taxon>Bacteria</taxon>
        <taxon>Pseudomonadati</taxon>
        <taxon>Pseudomonadota</taxon>
        <taxon>Alphaproteobacteria</taxon>
        <taxon>Maricaulales</taxon>
        <taxon>Maricaulaceae</taxon>
        <taxon>Maricaulis</taxon>
    </lineage>
</organism>
<dbReference type="RefSeq" id="WP_170150517.1">
    <property type="nucleotide sequence ID" value="NZ_RBIM01000008.1"/>
</dbReference>
<dbReference type="Proteomes" id="UP000273675">
    <property type="component" value="Unassembled WGS sequence"/>
</dbReference>
<dbReference type="InterPro" id="IPR032831">
    <property type="entry name" value="LptM_cons"/>
</dbReference>
<evidence type="ECO:0000256" key="6">
    <source>
        <dbReference type="ARBA" id="ARBA00023288"/>
    </source>
</evidence>
<evidence type="ECO:0000256" key="1">
    <source>
        <dbReference type="ARBA" id="ARBA00004459"/>
    </source>
</evidence>
<keyword evidence="6" id="KW-0449">Lipoprotein</keyword>
<keyword evidence="2 8" id="KW-0732">Signal</keyword>
<feature type="signal peptide" evidence="8">
    <location>
        <begin position="1"/>
        <end position="18"/>
    </location>
</feature>
<evidence type="ECO:0000256" key="7">
    <source>
        <dbReference type="SAM" id="MobiDB-lite"/>
    </source>
</evidence>
<comment type="subcellular location">
    <subcellularLocation>
        <location evidence="1">Cell outer membrane</location>
        <topology evidence="1">Lipid-anchor</topology>
    </subcellularLocation>
</comment>
<evidence type="ECO:0008006" key="11">
    <source>
        <dbReference type="Google" id="ProtNLM"/>
    </source>
</evidence>
<evidence type="ECO:0000313" key="9">
    <source>
        <dbReference type="EMBL" id="RKQ94229.1"/>
    </source>
</evidence>
<dbReference type="NCBIfam" id="NF047847">
    <property type="entry name" value="SS_mature_LptM"/>
    <property type="match status" value="1"/>
</dbReference>
<comment type="caution">
    <text evidence="9">The sequence shown here is derived from an EMBL/GenBank/DDBJ whole genome shotgun (WGS) entry which is preliminary data.</text>
</comment>
<reference evidence="9 10" key="1">
    <citation type="submission" date="2018-10" db="EMBL/GenBank/DDBJ databases">
        <title>Genomic Encyclopedia of Type Strains, Phase IV (KMG-IV): sequencing the most valuable type-strain genomes for metagenomic binning, comparative biology and taxonomic classification.</title>
        <authorList>
            <person name="Goeker M."/>
        </authorList>
    </citation>
    <scope>NUCLEOTIDE SEQUENCE [LARGE SCALE GENOMIC DNA]</scope>
    <source>
        <strain evidence="9 10">DSM 4734</strain>
    </source>
</reference>
<protein>
    <recommendedName>
        <fullName evidence="11">Lipoprotein</fullName>
    </recommendedName>
</protein>
<keyword evidence="5" id="KW-0998">Cell outer membrane</keyword>
<evidence type="ECO:0000256" key="4">
    <source>
        <dbReference type="ARBA" id="ARBA00023139"/>
    </source>
</evidence>
<feature type="region of interest" description="Disordered" evidence="7">
    <location>
        <begin position="25"/>
        <end position="45"/>
    </location>
</feature>
<evidence type="ECO:0000256" key="5">
    <source>
        <dbReference type="ARBA" id="ARBA00023237"/>
    </source>
</evidence>
<dbReference type="PROSITE" id="PS51257">
    <property type="entry name" value="PROKAR_LIPOPROTEIN"/>
    <property type="match status" value="1"/>
</dbReference>
<keyword evidence="4" id="KW-0564">Palmitate</keyword>
<evidence type="ECO:0000256" key="3">
    <source>
        <dbReference type="ARBA" id="ARBA00023136"/>
    </source>
</evidence>
<accession>A0A495D0B6</accession>
<keyword evidence="3" id="KW-0472">Membrane</keyword>
<evidence type="ECO:0000313" key="10">
    <source>
        <dbReference type="Proteomes" id="UP000273675"/>
    </source>
</evidence>
<name>A0A495D0B6_9PROT</name>
<feature type="chain" id="PRO_5019846014" description="Lipoprotein" evidence="8">
    <location>
        <begin position="19"/>
        <end position="45"/>
    </location>
</feature>